<organism evidence="4 5">
    <name type="scientific">Chishuiella changwenlii</name>
    <dbReference type="NCBI Taxonomy" id="1434701"/>
    <lineage>
        <taxon>Bacteria</taxon>
        <taxon>Pseudomonadati</taxon>
        <taxon>Bacteroidota</taxon>
        <taxon>Flavobacteriia</taxon>
        <taxon>Flavobacteriales</taxon>
        <taxon>Weeksellaceae</taxon>
        <taxon>Chishuiella</taxon>
    </lineage>
</organism>
<feature type="chain" id="PRO_5012635840" description="LTXXQ motif family protein" evidence="2">
    <location>
        <begin position="24"/>
        <end position="110"/>
    </location>
</feature>
<evidence type="ECO:0000313" key="5">
    <source>
        <dbReference type="Proteomes" id="UP000184120"/>
    </source>
</evidence>
<proteinExistence type="predicted"/>
<evidence type="ECO:0000313" key="4">
    <source>
        <dbReference type="EMBL" id="SHK92029.1"/>
    </source>
</evidence>
<keyword evidence="2" id="KW-0732">Signal</keyword>
<gene>
    <name evidence="3" type="ORF">GCM10010984_22940</name>
    <name evidence="4" type="ORF">SAMN05443634_104278</name>
</gene>
<feature type="coiled-coil region" evidence="1">
    <location>
        <begin position="37"/>
        <end position="78"/>
    </location>
</feature>
<dbReference type="EMBL" id="FRBH01000004">
    <property type="protein sequence ID" value="SHK92029.1"/>
    <property type="molecule type" value="Genomic_DNA"/>
</dbReference>
<protein>
    <recommendedName>
        <fullName evidence="7">LTXXQ motif family protein</fullName>
    </recommendedName>
</protein>
<evidence type="ECO:0008006" key="7">
    <source>
        <dbReference type="Google" id="ProtNLM"/>
    </source>
</evidence>
<dbReference type="RefSeq" id="WP_072930792.1">
    <property type="nucleotide sequence ID" value="NZ_BMFL01000015.1"/>
</dbReference>
<reference evidence="5" key="3">
    <citation type="submission" date="2016-11" db="EMBL/GenBank/DDBJ databases">
        <authorList>
            <person name="Varghese N."/>
            <person name="Submissions S."/>
        </authorList>
    </citation>
    <scope>NUCLEOTIDE SEQUENCE [LARGE SCALE GENOMIC DNA]</scope>
    <source>
        <strain evidence="5">DSM 27989</strain>
    </source>
</reference>
<sequence>MRNNVVKFLVLGMFAFTAINANAQDKNNNEVSRDQKLQELKKDLSLTEAQVLKIKQIEDNYKEEKLELKKKMKEIRKKEFDEIDNVFTPEQKAKLKELRAKKHQNRKGAM</sequence>
<keyword evidence="1" id="KW-0175">Coiled coil</keyword>
<reference evidence="4" key="2">
    <citation type="submission" date="2016-11" db="EMBL/GenBank/DDBJ databases">
        <authorList>
            <person name="Jaros S."/>
            <person name="Januszkiewicz K."/>
            <person name="Wedrychowicz H."/>
        </authorList>
    </citation>
    <scope>NUCLEOTIDE SEQUENCE [LARGE SCALE GENOMIC DNA]</scope>
    <source>
        <strain evidence="4">DSM 27989</strain>
    </source>
</reference>
<dbReference type="OrthoDB" id="1450138at2"/>
<dbReference type="Proteomes" id="UP000650994">
    <property type="component" value="Unassembled WGS sequence"/>
</dbReference>
<keyword evidence="6" id="KW-1185">Reference proteome</keyword>
<reference evidence="6" key="4">
    <citation type="journal article" date="2019" name="Int. J. Syst. Evol. Microbiol.">
        <title>The Global Catalogue of Microorganisms (GCM) 10K type strain sequencing project: providing services to taxonomists for standard genome sequencing and annotation.</title>
        <authorList>
            <consortium name="The Broad Institute Genomics Platform"/>
            <consortium name="The Broad Institute Genome Sequencing Center for Infectious Disease"/>
            <person name="Wu L."/>
            <person name="Ma J."/>
        </authorList>
    </citation>
    <scope>NUCLEOTIDE SEQUENCE [LARGE SCALE GENOMIC DNA]</scope>
    <source>
        <strain evidence="6">CGMCC 1.12707</strain>
    </source>
</reference>
<evidence type="ECO:0000313" key="3">
    <source>
        <dbReference type="EMBL" id="GGF05100.1"/>
    </source>
</evidence>
<evidence type="ECO:0000256" key="2">
    <source>
        <dbReference type="SAM" id="SignalP"/>
    </source>
</evidence>
<accession>A0A1M6WED4</accession>
<dbReference type="AlphaFoldDB" id="A0A1M6WED4"/>
<evidence type="ECO:0000256" key="1">
    <source>
        <dbReference type="SAM" id="Coils"/>
    </source>
</evidence>
<dbReference type="EMBL" id="BMFL01000015">
    <property type="protein sequence ID" value="GGF05100.1"/>
    <property type="molecule type" value="Genomic_DNA"/>
</dbReference>
<feature type="signal peptide" evidence="2">
    <location>
        <begin position="1"/>
        <end position="23"/>
    </location>
</feature>
<name>A0A1M6WED4_9FLAO</name>
<reference evidence="3" key="5">
    <citation type="submission" date="2024-05" db="EMBL/GenBank/DDBJ databases">
        <authorList>
            <person name="Sun Q."/>
            <person name="Zhou Y."/>
        </authorList>
    </citation>
    <scope>NUCLEOTIDE SEQUENCE</scope>
    <source>
        <strain evidence="3">CGMCC 1.12707</strain>
    </source>
</reference>
<evidence type="ECO:0000313" key="6">
    <source>
        <dbReference type="Proteomes" id="UP000650994"/>
    </source>
</evidence>
<dbReference type="Proteomes" id="UP000184120">
    <property type="component" value="Unassembled WGS sequence"/>
</dbReference>
<reference evidence="3" key="1">
    <citation type="journal article" date="2014" name="Int. J. Syst. Evol. Microbiol.">
        <title>Complete genome of a new Firmicutes species belonging to the dominant human colonic microbiota ('Ruminococcus bicirculans') reveals two chromosomes and a selective capacity to utilize plant glucans.</title>
        <authorList>
            <consortium name="NISC Comparative Sequencing Program"/>
            <person name="Wegmann U."/>
            <person name="Louis P."/>
            <person name="Goesmann A."/>
            <person name="Henrissat B."/>
            <person name="Duncan S.H."/>
            <person name="Flint H.J."/>
        </authorList>
    </citation>
    <scope>NUCLEOTIDE SEQUENCE</scope>
    <source>
        <strain evidence="3">CGMCC 1.12707</strain>
    </source>
</reference>